<dbReference type="Proteomes" id="UP000006727">
    <property type="component" value="Chromosome 9"/>
</dbReference>
<dbReference type="EMBL" id="ABEU02000009">
    <property type="protein sequence ID" value="PNR48082.1"/>
    <property type="molecule type" value="Genomic_DNA"/>
</dbReference>
<evidence type="ECO:0000313" key="3">
    <source>
        <dbReference type="Proteomes" id="UP000006727"/>
    </source>
</evidence>
<sequence length="81" mass="9491">MPQSRRIIHKGHRYLLRMTDFLKIKDFFGYCFYFLKWLVLGADISCAACAEVASGFFGFWNILKYQRGIGGTVFLKRNWAT</sequence>
<protein>
    <submittedName>
        <fullName evidence="1 2">Uncharacterized protein</fullName>
    </submittedName>
</protein>
<name>A0A2K1K2T0_PHYPA</name>
<dbReference type="InParanoid" id="A0A2K1K2T0"/>
<reference evidence="1 3" key="2">
    <citation type="journal article" date="2018" name="Plant J.">
        <title>The Physcomitrella patens chromosome-scale assembly reveals moss genome structure and evolution.</title>
        <authorList>
            <person name="Lang D."/>
            <person name="Ullrich K.K."/>
            <person name="Murat F."/>
            <person name="Fuchs J."/>
            <person name="Jenkins J."/>
            <person name="Haas F.B."/>
            <person name="Piednoel M."/>
            <person name="Gundlach H."/>
            <person name="Van Bel M."/>
            <person name="Meyberg R."/>
            <person name="Vives C."/>
            <person name="Morata J."/>
            <person name="Symeonidi A."/>
            <person name="Hiss M."/>
            <person name="Muchero W."/>
            <person name="Kamisugi Y."/>
            <person name="Saleh O."/>
            <person name="Blanc G."/>
            <person name="Decker E.L."/>
            <person name="van Gessel N."/>
            <person name="Grimwood J."/>
            <person name="Hayes R.D."/>
            <person name="Graham S.W."/>
            <person name="Gunter L.E."/>
            <person name="McDaniel S.F."/>
            <person name="Hoernstein S.N.W."/>
            <person name="Larsson A."/>
            <person name="Li F.W."/>
            <person name="Perroud P.F."/>
            <person name="Phillips J."/>
            <person name="Ranjan P."/>
            <person name="Rokshar D.S."/>
            <person name="Rothfels C.J."/>
            <person name="Schneider L."/>
            <person name="Shu S."/>
            <person name="Stevenson D.W."/>
            <person name="Thummler F."/>
            <person name="Tillich M."/>
            <person name="Villarreal Aguilar J.C."/>
            <person name="Widiez T."/>
            <person name="Wong G.K."/>
            <person name="Wymore A."/>
            <person name="Zhang Y."/>
            <person name="Zimmer A.D."/>
            <person name="Quatrano R.S."/>
            <person name="Mayer K.F.X."/>
            <person name="Goodstein D."/>
            <person name="Casacuberta J.M."/>
            <person name="Vandepoele K."/>
            <person name="Reski R."/>
            <person name="Cuming A.C."/>
            <person name="Tuskan G.A."/>
            <person name="Maumus F."/>
            <person name="Salse J."/>
            <person name="Schmutz J."/>
            <person name="Rensing S.A."/>
        </authorList>
    </citation>
    <scope>NUCLEOTIDE SEQUENCE [LARGE SCALE GENOMIC DNA]</scope>
    <source>
        <strain evidence="2 3">cv. Gransden 2004</strain>
    </source>
</reference>
<proteinExistence type="predicted"/>
<reference evidence="2" key="3">
    <citation type="submission" date="2020-12" db="UniProtKB">
        <authorList>
            <consortium name="EnsemblPlants"/>
        </authorList>
    </citation>
    <scope>IDENTIFICATION</scope>
</reference>
<reference evidence="1 3" key="1">
    <citation type="journal article" date="2008" name="Science">
        <title>The Physcomitrella genome reveals evolutionary insights into the conquest of land by plants.</title>
        <authorList>
            <person name="Rensing S."/>
            <person name="Lang D."/>
            <person name="Zimmer A."/>
            <person name="Terry A."/>
            <person name="Salamov A."/>
            <person name="Shapiro H."/>
            <person name="Nishiyama T."/>
            <person name="Perroud P.-F."/>
            <person name="Lindquist E."/>
            <person name="Kamisugi Y."/>
            <person name="Tanahashi T."/>
            <person name="Sakakibara K."/>
            <person name="Fujita T."/>
            <person name="Oishi K."/>
            <person name="Shin-I T."/>
            <person name="Kuroki Y."/>
            <person name="Toyoda A."/>
            <person name="Suzuki Y."/>
            <person name="Hashimoto A."/>
            <person name="Yamaguchi K."/>
            <person name="Sugano A."/>
            <person name="Kohara Y."/>
            <person name="Fujiyama A."/>
            <person name="Anterola A."/>
            <person name="Aoki S."/>
            <person name="Ashton N."/>
            <person name="Barbazuk W.B."/>
            <person name="Barker E."/>
            <person name="Bennetzen J."/>
            <person name="Bezanilla M."/>
            <person name="Blankenship R."/>
            <person name="Cho S.H."/>
            <person name="Dutcher S."/>
            <person name="Estelle M."/>
            <person name="Fawcett J.A."/>
            <person name="Gundlach H."/>
            <person name="Hanada K."/>
            <person name="Heyl A."/>
            <person name="Hicks K.A."/>
            <person name="Hugh J."/>
            <person name="Lohr M."/>
            <person name="Mayer K."/>
            <person name="Melkozernov A."/>
            <person name="Murata T."/>
            <person name="Nelson D."/>
            <person name="Pils B."/>
            <person name="Prigge M."/>
            <person name="Reiss B."/>
            <person name="Renner T."/>
            <person name="Rombauts S."/>
            <person name="Rushton P."/>
            <person name="Sanderfoot A."/>
            <person name="Schween G."/>
            <person name="Shiu S.-H."/>
            <person name="Stueber K."/>
            <person name="Theodoulou F.L."/>
            <person name="Tu H."/>
            <person name="Van de Peer Y."/>
            <person name="Verrier P.J."/>
            <person name="Waters E."/>
            <person name="Wood A."/>
            <person name="Yang L."/>
            <person name="Cove D."/>
            <person name="Cuming A."/>
            <person name="Hasebe M."/>
            <person name="Lucas S."/>
            <person name="Mishler D.B."/>
            <person name="Reski R."/>
            <person name="Grigoriev I."/>
            <person name="Quatrano R.S."/>
            <person name="Boore J.L."/>
        </authorList>
    </citation>
    <scope>NUCLEOTIDE SEQUENCE [LARGE SCALE GENOMIC DNA]</scope>
    <source>
        <strain evidence="2 3">cv. Gransden 2004</strain>
    </source>
</reference>
<dbReference type="EnsemblPlants" id="Pp3c9_10944V3.1">
    <property type="protein sequence ID" value="PAC:32911625.CDS.1"/>
    <property type="gene ID" value="Pp3c9_10944"/>
</dbReference>
<accession>A0A2K1K2T0</accession>
<evidence type="ECO:0000313" key="2">
    <source>
        <dbReference type="EnsemblPlants" id="PAC:32911625.CDS.1"/>
    </source>
</evidence>
<dbReference type="AlphaFoldDB" id="A0A2K1K2T0"/>
<gene>
    <name evidence="1" type="ORF">PHYPA_012555</name>
</gene>
<evidence type="ECO:0000313" key="1">
    <source>
        <dbReference type="EMBL" id="PNR48082.1"/>
    </source>
</evidence>
<keyword evidence="3" id="KW-1185">Reference proteome</keyword>
<dbReference type="Gramene" id="Pp3c9_10944V3.1">
    <property type="protein sequence ID" value="PAC:32911625.CDS.1"/>
    <property type="gene ID" value="Pp3c9_10944"/>
</dbReference>
<organism evidence="1">
    <name type="scientific">Physcomitrium patens</name>
    <name type="common">Spreading-leaved earth moss</name>
    <name type="synonym">Physcomitrella patens</name>
    <dbReference type="NCBI Taxonomy" id="3218"/>
    <lineage>
        <taxon>Eukaryota</taxon>
        <taxon>Viridiplantae</taxon>
        <taxon>Streptophyta</taxon>
        <taxon>Embryophyta</taxon>
        <taxon>Bryophyta</taxon>
        <taxon>Bryophytina</taxon>
        <taxon>Bryopsida</taxon>
        <taxon>Funariidae</taxon>
        <taxon>Funariales</taxon>
        <taxon>Funariaceae</taxon>
        <taxon>Physcomitrium</taxon>
    </lineage>
</organism>